<sequence>MNTTITKIPTWFWVISVILLLWNLMGVTSFIFHSIVMTGDALNELPQNEQALYGEYPLWTHIVFAIAVFSGLLGSILLLAKNKMAKPLFAICLVCVIIQMFHNLFLTTSIEVYGNEAYVMPILVVLISIFSIWLADKAIKRNWIH</sequence>
<dbReference type="Proteomes" id="UP000249542">
    <property type="component" value="Unassembled WGS sequence"/>
</dbReference>
<evidence type="ECO:0000313" key="2">
    <source>
        <dbReference type="EMBL" id="PZW39231.1"/>
    </source>
</evidence>
<evidence type="ECO:0008006" key="4">
    <source>
        <dbReference type="Google" id="ProtNLM"/>
    </source>
</evidence>
<feature type="transmembrane region" description="Helical" evidence="1">
    <location>
        <begin position="56"/>
        <end position="80"/>
    </location>
</feature>
<gene>
    <name evidence="2" type="ORF">LX95_02373</name>
</gene>
<feature type="transmembrane region" description="Helical" evidence="1">
    <location>
        <begin position="12"/>
        <end position="36"/>
    </location>
</feature>
<dbReference type="RefSeq" id="WP_111541646.1">
    <property type="nucleotide sequence ID" value="NZ_QKYV01000006.1"/>
</dbReference>
<accession>A0A2W7HX45</accession>
<evidence type="ECO:0000256" key="1">
    <source>
        <dbReference type="SAM" id="Phobius"/>
    </source>
</evidence>
<dbReference type="EMBL" id="QKYV01000006">
    <property type="protein sequence ID" value="PZW39231.1"/>
    <property type="molecule type" value="Genomic_DNA"/>
</dbReference>
<reference evidence="2 3" key="1">
    <citation type="submission" date="2018-06" db="EMBL/GenBank/DDBJ databases">
        <title>Genomic Encyclopedia of Archaeal and Bacterial Type Strains, Phase II (KMG-II): from individual species to whole genera.</title>
        <authorList>
            <person name="Goeker M."/>
        </authorList>
    </citation>
    <scope>NUCLEOTIDE SEQUENCE [LARGE SCALE GENOMIC DNA]</scope>
    <source>
        <strain evidence="2 3">DSM 15361</strain>
    </source>
</reference>
<keyword evidence="3" id="KW-1185">Reference proteome</keyword>
<organism evidence="2 3">
    <name type="scientific">Mesonia algae</name>
    <dbReference type="NCBI Taxonomy" id="213248"/>
    <lineage>
        <taxon>Bacteria</taxon>
        <taxon>Pseudomonadati</taxon>
        <taxon>Bacteroidota</taxon>
        <taxon>Flavobacteriia</taxon>
        <taxon>Flavobacteriales</taxon>
        <taxon>Flavobacteriaceae</taxon>
        <taxon>Mesonia</taxon>
    </lineage>
</organism>
<proteinExistence type="predicted"/>
<feature type="transmembrane region" description="Helical" evidence="1">
    <location>
        <begin position="117"/>
        <end position="135"/>
    </location>
</feature>
<dbReference type="AlphaFoldDB" id="A0A2W7HX45"/>
<name>A0A2W7HX45_9FLAO</name>
<keyword evidence="1" id="KW-1133">Transmembrane helix</keyword>
<protein>
    <recommendedName>
        <fullName evidence="4">DoxX-like protein</fullName>
    </recommendedName>
</protein>
<keyword evidence="1" id="KW-0472">Membrane</keyword>
<feature type="transmembrane region" description="Helical" evidence="1">
    <location>
        <begin position="87"/>
        <end position="105"/>
    </location>
</feature>
<comment type="caution">
    <text evidence="2">The sequence shown here is derived from an EMBL/GenBank/DDBJ whole genome shotgun (WGS) entry which is preliminary data.</text>
</comment>
<keyword evidence="1" id="KW-0812">Transmembrane</keyword>
<evidence type="ECO:0000313" key="3">
    <source>
        <dbReference type="Proteomes" id="UP000249542"/>
    </source>
</evidence>